<feature type="compositionally biased region" description="Polar residues" evidence="1">
    <location>
        <begin position="1"/>
        <end position="12"/>
    </location>
</feature>
<protein>
    <submittedName>
        <fullName evidence="2">Putative cell differentiation protein rcd1</fullName>
    </submittedName>
</protein>
<evidence type="ECO:0000313" key="3">
    <source>
        <dbReference type="Proteomes" id="UP000236291"/>
    </source>
</evidence>
<gene>
    <name evidence="2" type="ORF">L195_g056754</name>
</gene>
<sequence>MSNLPQSVSMNSAFGAEHHPPPSLAAASSQSSPSNIDHKMTSSEQLVFELSNPEL</sequence>
<organism evidence="2 3">
    <name type="scientific">Trifolium pratense</name>
    <name type="common">Red clover</name>
    <dbReference type="NCBI Taxonomy" id="57577"/>
    <lineage>
        <taxon>Eukaryota</taxon>
        <taxon>Viridiplantae</taxon>
        <taxon>Streptophyta</taxon>
        <taxon>Embryophyta</taxon>
        <taxon>Tracheophyta</taxon>
        <taxon>Spermatophyta</taxon>
        <taxon>Magnoliopsida</taxon>
        <taxon>eudicotyledons</taxon>
        <taxon>Gunneridae</taxon>
        <taxon>Pentapetalae</taxon>
        <taxon>rosids</taxon>
        <taxon>fabids</taxon>
        <taxon>Fabales</taxon>
        <taxon>Fabaceae</taxon>
        <taxon>Papilionoideae</taxon>
        <taxon>50 kb inversion clade</taxon>
        <taxon>NPAAA clade</taxon>
        <taxon>Hologalegina</taxon>
        <taxon>IRL clade</taxon>
        <taxon>Trifolieae</taxon>
        <taxon>Trifolium</taxon>
    </lineage>
</organism>
<feature type="compositionally biased region" description="Low complexity" evidence="1">
    <location>
        <begin position="24"/>
        <end position="34"/>
    </location>
</feature>
<evidence type="ECO:0000256" key="1">
    <source>
        <dbReference type="SAM" id="MobiDB-lite"/>
    </source>
</evidence>
<feature type="region of interest" description="Disordered" evidence="1">
    <location>
        <begin position="1"/>
        <end position="55"/>
    </location>
</feature>
<name>A0A2K3KT86_TRIPR</name>
<dbReference type="AlphaFoldDB" id="A0A2K3KT86"/>
<dbReference type="EMBL" id="ASHM01108901">
    <property type="protein sequence ID" value="PNX69507.1"/>
    <property type="molecule type" value="Genomic_DNA"/>
</dbReference>
<reference evidence="2 3" key="2">
    <citation type="journal article" date="2017" name="Front. Plant Sci.">
        <title>Gene Classification and Mining of Molecular Markers Useful in Red Clover (Trifolium pratense) Breeding.</title>
        <authorList>
            <person name="Istvanek J."/>
            <person name="Dluhosova J."/>
            <person name="Dluhos P."/>
            <person name="Patkova L."/>
            <person name="Nedelnik J."/>
            <person name="Repkova J."/>
        </authorList>
    </citation>
    <scope>NUCLEOTIDE SEQUENCE [LARGE SCALE GENOMIC DNA]</scope>
    <source>
        <strain evidence="3">cv. Tatra</strain>
        <tissue evidence="2">Young leaves</tissue>
    </source>
</reference>
<evidence type="ECO:0000313" key="2">
    <source>
        <dbReference type="EMBL" id="PNX69507.1"/>
    </source>
</evidence>
<comment type="caution">
    <text evidence="2">The sequence shown here is derived from an EMBL/GenBank/DDBJ whole genome shotgun (WGS) entry which is preliminary data.</text>
</comment>
<dbReference type="Proteomes" id="UP000236291">
    <property type="component" value="Unassembled WGS sequence"/>
</dbReference>
<proteinExistence type="predicted"/>
<dbReference type="STRING" id="57577.A0A2K3KT86"/>
<accession>A0A2K3KT86</accession>
<reference evidence="2 3" key="1">
    <citation type="journal article" date="2014" name="Am. J. Bot.">
        <title>Genome assembly and annotation for red clover (Trifolium pratense; Fabaceae).</title>
        <authorList>
            <person name="Istvanek J."/>
            <person name="Jaros M."/>
            <person name="Krenek A."/>
            <person name="Repkova J."/>
        </authorList>
    </citation>
    <scope>NUCLEOTIDE SEQUENCE [LARGE SCALE GENOMIC DNA]</scope>
    <source>
        <strain evidence="3">cv. Tatra</strain>
        <tissue evidence="2">Young leaves</tissue>
    </source>
</reference>